<dbReference type="Pfam" id="PF07398">
    <property type="entry name" value="MDMPI_C"/>
    <property type="match status" value="1"/>
</dbReference>
<evidence type="ECO:0000259" key="2">
    <source>
        <dbReference type="Pfam" id="PF11716"/>
    </source>
</evidence>
<dbReference type="Pfam" id="PF11716">
    <property type="entry name" value="MDMPI_N"/>
    <property type="match status" value="1"/>
</dbReference>
<dbReference type="InterPro" id="IPR024344">
    <property type="entry name" value="MDMPI_metal-binding"/>
</dbReference>
<keyword evidence="4" id="KW-1185">Reference proteome</keyword>
<accession>A0A846YHY9</accession>
<dbReference type="EMBL" id="JAAXOT010000007">
    <property type="protein sequence ID" value="NKY57441.1"/>
    <property type="molecule type" value="Genomic_DNA"/>
</dbReference>
<comment type="caution">
    <text evidence="3">The sequence shown here is derived from an EMBL/GenBank/DDBJ whole genome shotgun (WGS) entry which is preliminary data.</text>
</comment>
<dbReference type="SUPFAM" id="SSF109854">
    <property type="entry name" value="DinB/YfiT-like putative metalloenzymes"/>
    <property type="match status" value="1"/>
</dbReference>
<dbReference type="Proteomes" id="UP000570678">
    <property type="component" value="Unassembled WGS sequence"/>
</dbReference>
<dbReference type="PANTHER" id="PTHR40758:SF1">
    <property type="entry name" value="CONSERVED PROTEIN"/>
    <property type="match status" value="1"/>
</dbReference>
<evidence type="ECO:0000313" key="4">
    <source>
        <dbReference type="Proteomes" id="UP000570678"/>
    </source>
</evidence>
<dbReference type="GO" id="GO:0005886">
    <property type="term" value="C:plasma membrane"/>
    <property type="evidence" value="ECO:0007669"/>
    <property type="project" value="TreeGrafter"/>
</dbReference>
<evidence type="ECO:0000313" key="3">
    <source>
        <dbReference type="EMBL" id="NKY57441.1"/>
    </source>
</evidence>
<dbReference type="InterPro" id="IPR034660">
    <property type="entry name" value="DinB/YfiT-like"/>
</dbReference>
<dbReference type="PANTHER" id="PTHR40758">
    <property type="entry name" value="CONSERVED PROTEIN"/>
    <property type="match status" value="1"/>
</dbReference>
<protein>
    <submittedName>
        <fullName evidence="3">Maleylpyruvate isomerase family mycothiol-dependent enzyme</fullName>
    </submittedName>
</protein>
<dbReference type="InterPro" id="IPR010872">
    <property type="entry name" value="MDMPI_C-term_domain"/>
</dbReference>
<name>A0A846YHY9_9NOCA</name>
<keyword evidence="3" id="KW-0670">Pyruvate</keyword>
<organism evidence="3 4">
    <name type="scientific">Nocardia flavorosea</name>
    <dbReference type="NCBI Taxonomy" id="53429"/>
    <lineage>
        <taxon>Bacteria</taxon>
        <taxon>Bacillati</taxon>
        <taxon>Actinomycetota</taxon>
        <taxon>Actinomycetes</taxon>
        <taxon>Mycobacteriales</taxon>
        <taxon>Nocardiaceae</taxon>
        <taxon>Nocardia</taxon>
    </lineage>
</organism>
<feature type="domain" description="Mycothiol-dependent maleylpyruvate isomerase metal-binding" evidence="2">
    <location>
        <begin position="19"/>
        <end position="131"/>
    </location>
</feature>
<dbReference type="InterPro" id="IPR017517">
    <property type="entry name" value="Maleyloyr_isom"/>
</dbReference>
<dbReference type="GO" id="GO:0046872">
    <property type="term" value="F:metal ion binding"/>
    <property type="evidence" value="ECO:0007669"/>
    <property type="project" value="InterPro"/>
</dbReference>
<dbReference type="RefSeq" id="WP_062975201.1">
    <property type="nucleotide sequence ID" value="NZ_JAAXOT010000007.1"/>
</dbReference>
<keyword evidence="3" id="KW-0413">Isomerase</keyword>
<proteinExistence type="predicted"/>
<sequence>MSALSGLDFPLLLSDFQGEFLASIPDADPAAVVPACGDWTVRELVEHLAFVHHWAAANARAEKATRLGEGPFDLADHYAGCATELRETLAALDPAATARILAYPEPMGEGPVSFWHRRQVHETLVHGHDLRAAIAGKAALGLMRALPEVWADAVDEVVTVFHPRQVGIGRREPLPYPLALVATDLEPAPGWVLGGAGHDIDEVPLRVSGSAEGLALLLWGRITLDEAELTVDGDRADLETLLREPIVP</sequence>
<gene>
    <name evidence="3" type="ORF">HGA15_15025</name>
</gene>
<feature type="domain" description="MDMPI C-terminal" evidence="1">
    <location>
        <begin position="151"/>
        <end position="239"/>
    </location>
</feature>
<dbReference type="GO" id="GO:0016853">
    <property type="term" value="F:isomerase activity"/>
    <property type="evidence" value="ECO:0007669"/>
    <property type="project" value="UniProtKB-KW"/>
</dbReference>
<reference evidence="3 4" key="1">
    <citation type="submission" date="2020-04" db="EMBL/GenBank/DDBJ databases">
        <title>MicrobeNet Type strains.</title>
        <authorList>
            <person name="Nicholson A.C."/>
        </authorList>
    </citation>
    <scope>NUCLEOTIDE SEQUENCE [LARGE SCALE GENOMIC DNA]</scope>
    <source>
        <strain evidence="3 4">JCM 3332</strain>
    </source>
</reference>
<dbReference type="AlphaFoldDB" id="A0A846YHY9"/>
<dbReference type="NCBIfam" id="TIGR03083">
    <property type="entry name" value="maleylpyruvate isomerase family mycothiol-dependent enzyme"/>
    <property type="match status" value="1"/>
</dbReference>
<evidence type="ECO:0000259" key="1">
    <source>
        <dbReference type="Pfam" id="PF07398"/>
    </source>
</evidence>